<gene>
    <name evidence="2" type="ORF">CYME_CMB023C</name>
</gene>
<evidence type="ECO:0000256" key="1">
    <source>
        <dbReference type="SAM" id="MobiDB-lite"/>
    </source>
</evidence>
<evidence type="ECO:0000313" key="2">
    <source>
        <dbReference type="EMBL" id="BAM78847.1"/>
    </source>
</evidence>
<accession>M1V9Z8</accession>
<dbReference type="RefSeq" id="XP_005535133.1">
    <property type="nucleotide sequence ID" value="XM_005535076.1"/>
</dbReference>
<dbReference type="Gramene" id="CMB023CT">
    <property type="protein sequence ID" value="CMB023CT"/>
    <property type="gene ID" value="CMB023C"/>
</dbReference>
<proteinExistence type="predicted"/>
<feature type="region of interest" description="Disordered" evidence="1">
    <location>
        <begin position="218"/>
        <end position="241"/>
    </location>
</feature>
<dbReference type="EMBL" id="AP006484">
    <property type="protein sequence ID" value="BAM78847.1"/>
    <property type="molecule type" value="Genomic_DNA"/>
</dbReference>
<dbReference type="AlphaFoldDB" id="M1V9Z8"/>
<evidence type="ECO:0000313" key="3">
    <source>
        <dbReference type="Proteomes" id="UP000007014"/>
    </source>
</evidence>
<dbReference type="KEGG" id="cme:CYME_CMB023C"/>
<feature type="region of interest" description="Disordered" evidence="1">
    <location>
        <begin position="173"/>
        <end position="203"/>
    </location>
</feature>
<dbReference type="Proteomes" id="UP000007014">
    <property type="component" value="Chromosome 2"/>
</dbReference>
<dbReference type="HOGENOM" id="CLU_883851_0_0_1"/>
<reference evidence="2 3" key="2">
    <citation type="journal article" date="2007" name="BMC Biol.">
        <title>A 100%-complete sequence reveals unusually simple genomic features in the hot-spring red alga Cyanidioschyzon merolae.</title>
        <authorList>
            <person name="Nozaki H."/>
            <person name="Takano H."/>
            <person name="Misumi O."/>
            <person name="Terasawa K."/>
            <person name="Matsuzaki M."/>
            <person name="Maruyama S."/>
            <person name="Nishida K."/>
            <person name="Yagisawa F."/>
            <person name="Yoshida Y."/>
            <person name="Fujiwara T."/>
            <person name="Takio S."/>
            <person name="Tamura K."/>
            <person name="Chung S.J."/>
            <person name="Nakamura S."/>
            <person name="Kuroiwa H."/>
            <person name="Tanaka K."/>
            <person name="Sato N."/>
            <person name="Kuroiwa T."/>
        </authorList>
    </citation>
    <scope>NUCLEOTIDE SEQUENCE [LARGE SCALE GENOMIC DNA]</scope>
    <source>
        <strain evidence="2 3">10D</strain>
    </source>
</reference>
<sequence>MTSQTLENSEDTESRRVGTLADRELVAELMYPTSEESAFSCFRCENCARTVWVCLCGAEIVPGTTRTEDLVPLRREGGRLSLVSSGWSAASQCSTVGSPSLKAPPTPTAGHRVPSCDPVLDVKYAASNGPVLGDDGKTVFCSMDCYWSASLDPNCQRIRLVYERKGARPKILERRCGKPGGTLEAGAPCRPTRGRPPTDERGAPAALLHRRPDAIECNAGASSPQLPSSSSSSSSPPRVDVSKRLLQKQAQLLRIPQSTRTAEENDASLWDRLRCGNQCHQSGDVQHAMYEHHAYFGGTFRRTVGVEVLRRYTWC</sequence>
<reference evidence="2 3" key="1">
    <citation type="journal article" date="2004" name="Nature">
        <title>Genome sequence of the ultrasmall unicellular red alga Cyanidioschyzon merolae 10D.</title>
        <authorList>
            <person name="Matsuzaki M."/>
            <person name="Misumi O."/>
            <person name="Shin-i T."/>
            <person name="Maruyama S."/>
            <person name="Takahara M."/>
            <person name="Miyagishima S."/>
            <person name="Mori T."/>
            <person name="Nishida K."/>
            <person name="Yagisawa F."/>
            <person name="Nishida K."/>
            <person name="Yoshida Y."/>
            <person name="Nishimura Y."/>
            <person name="Nakao S."/>
            <person name="Kobayashi T."/>
            <person name="Momoyama Y."/>
            <person name="Higashiyama T."/>
            <person name="Minoda A."/>
            <person name="Sano M."/>
            <person name="Nomoto H."/>
            <person name="Oishi K."/>
            <person name="Hayashi H."/>
            <person name="Ohta F."/>
            <person name="Nishizaka S."/>
            <person name="Haga S."/>
            <person name="Miura S."/>
            <person name="Morishita T."/>
            <person name="Kabeya Y."/>
            <person name="Terasawa K."/>
            <person name="Suzuki Y."/>
            <person name="Ishii Y."/>
            <person name="Asakawa S."/>
            <person name="Takano H."/>
            <person name="Ohta N."/>
            <person name="Kuroiwa H."/>
            <person name="Tanaka K."/>
            <person name="Shimizu N."/>
            <person name="Sugano S."/>
            <person name="Sato N."/>
            <person name="Nozaki H."/>
            <person name="Ogasawara N."/>
            <person name="Kohara Y."/>
            <person name="Kuroiwa T."/>
        </authorList>
    </citation>
    <scope>NUCLEOTIDE SEQUENCE [LARGE SCALE GENOMIC DNA]</scope>
    <source>
        <strain evidence="2 3">10D</strain>
    </source>
</reference>
<dbReference type="OrthoDB" id="10549605at2759"/>
<keyword evidence="3" id="KW-1185">Reference proteome</keyword>
<dbReference type="GeneID" id="16992235"/>
<protein>
    <submittedName>
        <fullName evidence="2">Uncharacterized protein</fullName>
    </submittedName>
</protein>
<feature type="compositionally biased region" description="Low complexity" evidence="1">
    <location>
        <begin position="222"/>
        <end position="237"/>
    </location>
</feature>
<organism evidence="2 3">
    <name type="scientific">Cyanidioschyzon merolae (strain NIES-3377 / 10D)</name>
    <name type="common">Unicellular red alga</name>
    <dbReference type="NCBI Taxonomy" id="280699"/>
    <lineage>
        <taxon>Eukaryota</taxon>
        <taxon>Rhodophyta</taxon>
        <taxon>Bangiophyceae</taxon>
        <taxon>Cyanidiales</taxon>
        <taxon>Cyanidiaceae</taxon>
        <taxon>Cyanidioschyzon</taxon>
    </lineage>
</organism>
<name>M1V9Z8_CYAM1</name>